<accession>A0A2P6VMZ4</accession>
<keyword evidence="1" id="KW-0812">Transmembrane</keyword>
<dbReference type="AlphaFoldDB" id="A0A2P6VMZ4"/>
<evidence type="ECO:0000313" key="2">
    <source>
        <dbReference type="EMBL" id="PSC75464.1"/>
    </source>
</evidence>
<evidence type="ECO:0000256" key="1">
    <source>
        <dbReference type="SAM" id="Phobius"/>
    </source>
</evidence>
<keyword evidence="1" id="KW-0472">Membrane</keyword>
<sequence length="125" mass="12842">MLPAGSDGGPLRGFKDAQREAAFLRRFSADCAGSDCVVLLVGELLHCLATAKMAASGAWLGAAAMLPHIAFVLGAAALARRTPHAYVSHRSALLGAVQLAFVLTGWVQAPALFALTAVPFGTLAL</sequence>
<reference evidence="2 3" key="1">
    <citation type="journal article" date="2018" name="Plant J.">
        <title>Genome sequences of Chlorella sorokiniana UTEX 1602 and Micractinium conductrix SAG 241.80: implications to maltose excretion by a green alga.</title>
        <authorList>
            <person name="Arriola M.B."/>
            <person name="Velmurugan N."/>
            <person name="Zhang Y."/>
            <person name="Plunkett M.H."/>
            <person name="Hondzo H."/>
            <person name="Barney B.M."/>
        </authorList>
    </citation>
    <scope>NUCLEOTIDE SEQUENCE [LARGE SCALE GENOMIC DNA]</scope>
    <source>
        <strain evidence="2 3">SAG 241.80</strain>
    </source>
</reference>
<keyword evidence="1" id="KW-1133">Transmembrane helix</keyword>
<organism evidence="2 3">
    <name type="scientific">Micractinium conductrix</name>
    <dbReference type="NCBI Taxonomy" id="554055"/>
    <lineage>
        <taxon>Eukaryota</taxon>
        <taxon>Viridiplantae</taxon>
        <taxon>Chlorophyta</taxon>
        <taxon>core chlorophytes</taxon>
        <taxon>Trebouxiophyceae</taxon>
        <taxon>Chlorellales</taxon>
        <taxon>Chlorellaceae</taxon>
        <taxon>Chlorella clade</taxon>
        <taxon>Micractinium</taxon>
    </lineage>
</organism>
<keyword evidence="3" id="KW-1185">Reference proteome</keyword>
<feature type="transmembrane region" description="Helical" evidence="1">
    <location>
        <begin position="91"/>
        <end position="115"/>
    </location>
</feature>
<feature type="transmembrane region" description="Helical" evidence="1">
    <location>
        <begin position="58"/>
        <end position="79"/>
    </location>
</feature>
<dbReference type="Proteomes" id="UP000239649">
    <property type="component" value="Unassembled WGS sequence"/>
</dbReference>
<gene>
    <name evidence="2" type="ORF">C2E20_1099</name>
</gene>
<protein>
    <submittedName>
        <fullName evidence="2">MFS transporter</fullName>
    </submittedName>
</protein>
<name>A0A2P6VMZ4_9CHLO</name>
<proteinExistence type="predicted"/>
<evidence type="ECO:0000313" key="3">
    <source>
        <dbReference type="Proteomes" id="UP000239649"/>
    </source>
</evidence>
<dbReference type="EMBL" id="LHPF02000002">
    <property type="protein sequence ID" value="PSC75464.1"/>
    <property type="molecule type" value="Genomic_DNA"/>
</dbReference>
<comment type="caution">
    <text evidence="2">The sequence shown here is derived from an EMBL/GenBank/DDBJ whole genome shotgun (WGS) entry which is preliminary data.</text>
</comment>